<dbReference type="RefSeq" id="WP_144995111.1">
    <property type="nucleotide sequence ID" value="NZ_VNJK01000007.1"/>
</dbReference>
<protein>
    <submittedName>
        <fullName evidence="1">Uncharacterized protein</fullName>
    </submittedName>
</protein>
<evidence type="ECO:0000313" key="2">
    <source>
        <dbReference type="Proteomes" id="UP000318102"/>
    </source>
</evidence>
<sequence>MGKREQTLVMPPYQIIIEKYIHPNHEEAKAFKLHSLIVRVVFKDDDLQADLDTLFSRQTYGLHLYRRAHYSWFPFWKRPYVSVMDKVDLKTLIFSTTSSRAMAVVESANAKFNISQLNGLNPAELMFFTESELNIAKPLIEKAIQRFLDKMISKGPYPENMRLFYLEF</sequence>
<comment type="caution">
    <text evidence="1">The sequence shown here is derived from an EMBL/GenBank/DDBJ whole genome shotgun (WGS) entry which is preliminary data.</text>
</comment>
<keyword evidence="2" id="KW-1185">Reference proteome</keyword>
<organism evidence="1 2">
    <name type="scientific">Paenibacillus agilis</name>
    <dbReference type="NCBI Taxonomy" id="3020863"/>
    <lineage>
        <taxon>Bacteria</taxon>
        <taxon>Bacillati</taxon>
        <taxon>Bacillota</taxon>
        <taxon>Bacilli</taxon>
        <taxon>Bacillales</taxon>
        <taxon>Paenibacillaceae</taxon>
        <taxon>Paenibacillus</taxon>
    </lineage>
</organism>
<accession>A0A559ID48</accession>
<proteinExistence type="predicted"/>
<gene>
    <name evidence="1" type="ORF">FPZ44_24870</name>
</gene>
<reference evidence="1 2" key="1">
    <citation type="submission" date="2019-07" db="EMBL/GenBank/DDBJ databases">
        <authorList>
            <person name="Kim J."/>
        </authorList>
    </citation>
    <scope>NUCLEOTIDE SEQUENCE [LARGE SCALE GENOMIC DNA]</scope>
    <source>
        <strain evidence="1 2">N4</strain>
    </source>
</reference>
<name>A0A559ID48_9BACL</name>
<dbReference type="AlphaFoldDB" id="A0A559ID48"/>
<dbReference type="Proteomes" id="UP000318102">
    <property type="component" value="Unassembled WGS sequence"/>
</dbReference>
<evidence type="ECO:0000313" key="1">
    <source>
        <dbReference type="EMBL" id="TVX85592.1"/>
    </source>
</evidence>
<dbReference type="EMBL" id="VNJK01000007">
    <property type="protein sequence ID" value="TVX85592.1"/>
    <property type="molecule type" value="Genomic_DNA"/>
</dbReference>